<evidence type="ECO:0000256" key="9">
    <source>
        <dbReference type="ARBA" id="ARBA00022722"/>
    </source>
</evidence>
<dbReference type="GO" id="GO:0006364">
    <property type="term" value="P:rRNA processing"/>
    <property type="evidence" value="ECO:0007669"/>
    <property type="project" value="UniProtKB-UniRule"/>
</dbReference>
<dbReference type="GO" id="GO:0005737">
    <property type="term" value="C:cytoplasm"/>
    <property type="evidence" value="ECO:0007669"/>
    <property type="project" value="UniProtKB-SubCell"/>
</dbReference>
<evidence type="ECO:0000313" key="20">
    <source>
        <dbReference type="Proteomes" id="UP000273405"/>
    </source>
</evidence>
<dbReference type="AlphaFoldDB" id="A0A3A8N5S1"/>
<feature type="active site" evidence="15">
    <location>
        <position position="128"/>
    </location>
</feature>
<dbReference type="GO" id="GO:0019843">
    <property type="term" value="F:rRNA binding"/>
    <property type="evidence" value="ECO:0007669"/>
    <property type="project" value="UniProtKB-KW"/>
</dbReference>
<dbReference type="PANTHER" id="PTHR11207">
    <property type="entry name" value="RIBONUCLEASE III"/>
    <property type="match status" value="1"/>
</dbReference>
<dbReference type="FunFam" id="1.10.1520.10:FF:000001">
    <property type="entry name" value="Ribonuclease 3"/>
    <property type="match status" value="1"/>
</dbReference>
<dbReference type="GO" id="GO:0004525">
    <property type="term" value="F:ribonuclease III activity"/>
    <property type="evidence" value="ECO:0007669"/>
    <property type="project" value="UniProtKB-UniRule"/>
</dbReference>
<dbReference type="SMART" id="SM00358">
    <property type="entry name" value="DSRM"/>
    <property type="match status" value="1"/>
</dbReference>
<dbReference type="GO" id="GO:0003725">
    <property type="term" value="F:double-stranded RNA binding"/>
    <property type="evidence" value="ECO:0007669"/>
    <property type="project" value="TreeGrafter"/>
</dbReference>
<evidence type="ECO:0000256" key="13">
    <source>
        <dbReference type="ARBA" id="ARBA00022842"/>
    </source>
</evidence>
<evidence type="ECO:0000259" key="17">
    <source>
        <dbReference type="PROSITE" id="PS50137"/>
    </source>
</evidence>
<keyword evidence="12 15" id="KW-0378">Hydrolase</keyword>
<dbReference type="PROSITE" id="PS50137">
    <property type="entry name" value="DS_RBD"/>
    <property type="match status" value="1"/>
</dbReference>
<evidence type="ECO:0000256" key="16">
    <source>
        <dbReference type="SAM" id="MobiDB-lite"/>
    </source>
</evidence>
<dbReference type="HAMAP" id="MF_00104">
    <property type="entry name" value="RNase_III"/>
    <property type="match status" value="1"/>
</dbReference>
<evidence type="ECO:0000256" key="11">
    <source>
        <dbReference type="ARBA" id="ARBA00022759"/>
    </source>
</evidence>
<dbReference type="SUPFAM" id="SSF69065">
    <property type="entry name" value="RNase III domain-like"/>
    <property type="match status" value="1"/>
</dbReference>
<keyword evidence="9 15" id="KW-0540">Nuclease</keyword>
<dbReference type="PANTHER" id="PTHR11207:SF0">
    <property type="entry name" value="RIBONUCLEASE 3"/>
    <property type="match status" value="1"/>
</dbReference>
<evidence type="ECO:0000256" key="6">
    <source>
        <dbReference type="ARBA" id="ARBA00022552"/>
    </source>
</evidence>
<name>A0A3A8N5S1_9BACT</name>
<dbReference type="InterPro" id="IPR011907">
    <property type="entry name" value="RNase_III"/>
</dbReference>
<dbReference type="GO" id="GO:0006397">
    <property type="term" value="P:mRNA processing"/>
    <property type="evidence" value="ECO:0007669"/>
    <property type="project" value="UniProtKB-UniRule"/>
</dbReference>
<dbReference type="GO" id="GO:0010468">
    <property type="term" value="P:regulation of gene expression"/>
    <property type="evidence" value="ECO:0007669"/>
    <property type="project" value="TreeGrafter"/>
</dbReference>
<evidence type="ECO:0000256" key="2">
    <source>
        <dbReference type="ARBA" id="ARBA00004496"/>
    </source>
</evidence>
<evidence type="ECO:0000256" key="1">
    <source>
        <dbReference type="ARBA" id="ARBA00000109"/>
    </source>
</evidence>
<dbReference type="EC" id="3.1.26.3" evidence="15"/>
<evidence type="ECO:0000256" key="5">
    <source>
        <dbReference type="ARBA" id="ARBA00022490"/>
    </source>
</evidence>
<dbReference type="GO" id="GO:0008033">
    <property type="term" value="P:tRNA processing"/>
    <property type="evidence" value="ECO:0007669"/>
    <property type="project" value="UniProtKB-KW"/>
</dbReference>
<dbReference type="Gene3D" id="1.10.1520.10">
    <property type="entry name" value="Ribonuclease III domain"/>
    <property type="match status" value="1"/>
</dbReference>
<dbReference type="CDD" id="cd00593">
    <property type="entry name" value="RIBOc"/>
    <property type="match status" value="1"/>
</dbReference>
<evidence type="ECO:0000313" key="19">
    <source>
        <dbReference type="EMBL" id="RKH39606.1"/>
    </source>
</evidence>
<dbReference type="SMART" id="SM00535">
    <property type="entry name" value="RIBOc"/>
    <property type="match status" value="1"/>
</dbReference>
<feature type="binding site" evidence="15">
    <location>
        <position position="52"/>
    </location>
    <ligand>
        <name>Mg(2+)</name>
        <dbReference type="ChEBI" id="CHEBI:18420"/>
    </ligand>
</feature>
<keyword evidence="10 15" id="KW-0479">Metal-binding</keyword>
<dbReference type="InterPro" id="IPR014720">
    <property type="entry name" value="dsRBD_dom"/>
</dbReference>
<keyword evidence="7 15" id="KW-0507">mRNA processing</keyword>
<evidence type="ECO:0000256" key="12">
    <source>
        <dbReference type="ARBA" id="ARBA00022801"/>
    </source>
</evidence>
<feature type="region of interest" description="Disordered" evidence="16">
    <location>
        <begin position="215"/>
        <end position="273"/>
    </location>
</feature>
<dbReference type="CDD" id="cd10845">
    <property type="entry name" value="DSRM_RNAse_III_family"/>
    <property type="match status" value="1"/>
</dbReference>
<gene>
    <name evidence="15 19" type="primary">rnc</name>
    <name evidence="19" type="ORF">D7X12_23115</name>
</gene>
<dbReference type="InterPro" id="IPR000999">
    <property type="entry name" value="RNase_III_dom"/>
</dbReference>
<dbReference type="PROSITE" id="PS00517">
    <property type="entry name" value="RNASE_3_1"/>
    <property type="match status" value="1"/>
</dbReference>
<proteinExistence type="inferred from homology"/>
<dbReference type="Gene3D" id="3.30.160.20">
    <property type="match status" value="1"/>
</dbReference>
<comment type="subcellular location">
    <subcellularLocation>
        <location evidence="2 15">Cytoplasm</location>
    </subcellularLocation>
</comment>
<evidence type="ECO:0000256" key="7">
    <source>
        <dbReference type="ARBA" id="ARBA00022664"/>
    </source>
</evidence>
<evidence type="ECO:0000256" key="4">
    <source>
        <dbReference type="ARBA" id="ARBA00011738"/>
    </source>
</evidence>
<dbReference type="PROSITE" id="PS50142">
    <property type="entry name" value="RNASE_3_2"/>
    <property type="match status" value="1"/>
</dbReference>
<dbReference type="Pfam" id="PF00035">
    <property type="entry name" value="dsrm"/>
    <property type="match status" value="1"/>
</dbReference>
<comment type="subunit">
    <text evidence="4 15">Homodimer.</text>
</comment>
<accession>A0A3A8N5S1</accession>
<keyword evidence="5 15" id="KW-0963">Cytoplasm</keyword>
<evidence type="ECO:0000256" key="14">
    <source>
        <dbReference type="ARBA" id="ARBA00022884"/>
    </source>
</evidence>
<dbReference type="GO" id="GO:0042802">
    <property type="term" value="F:identical protein binding"/>
    <property type="evidence" value="ECO:0007669"/>
    <property type="project" value="UniProtKB-ARBA"/>
</dbReference>
<feature type="binding site" evidence="15">
    <location>
        <position position="128"/>
    </location>
    <ligand>
        <name>Mg(2+)</name>
        <dbReference type="ChEBI" id="CHEBI:18420"/>
    </ligand>
</feature>
<comment type="similarity">
    <text evidence="3">Belongs to the ribonuclease III family.</text>
</comment>
<dbReference type="Proteomes" id="UP000273405">
    <property type="component" value="Unassembled WGS sequence"/>
</dbReference>
<feature type="domain" description="DRBM" evidence="17">
    <location>
        <begin position="166"/>
        <end position="235"/>
    </location>
</feature>
<keyword evidence="13 15" id="KW-0460">Magnesium</keyword>
<sequence length="273" mass="29639">MEKMTLVERVQVLEGRLGVTFSKRDLALEALTHKTYVNENRDQNLKDNQRLEFLGDAVVDLAVSHRLMDRCPGMPEGELTKMRARIVHEEGLARVARTLRLGELLLLGRGESQSGGRDKNSILADALEAVLGAVYLSGGLEPALVLVDRCFGDMLEEVASGAGRLDYKTLLQEMSHEKLKLSPRYRVVSESGPEHSKLFEVEVCIGEGVYARASGRNKKEAEQSAARTTLERLKSAPSAAPEPGPDVVLTAEAAAPEPVTQVTSGVSPDDPPA</sequence>
<evidence type="ECO:0000256" key="10">
    <source>
        <dbReference type="ARBA" id="ARBA00022723"/>
    </source>
</evidence>
<keyword evidence="6 15" id="KW-0698">rRNA processing</keyword>
<feature type="active site" evidence="15">
    <location>
        <position position="56"/>
    </location>
</feature>
<comment type="catalytic activity">
    <reaction evidence="1 15">
        <text>Endonucleolytic cleavage to 5'-phosphomonoester.</text>
        <dbReference type="EC" id="3.1.26.3"/>
    </reaction>
</comment>
<feature type="domain" description="RNase III" evidence="18">
    <location>
        <begin position="10"/>
        <end position="139"/>
    </location>
</feature>
<dbReference type="NCBIfam" id="TIGR02191">
    <property type="entry name" value="RNaseIII"/>
    <property type="match status" value="1"/>
</dbReference>
<keyword evidence="11 15" id="KW-0255">Endonuclease</keyword>
<dbReference type="FunFam" id="3.30.160.20:FF:000003">
    <property type="entry name" value="Ribonuclease 3"/>
    <property type="match status" value="1"/>
</dbReference>
<keyword evidence="20" id="KW-1185">Reference proteome</keyword>
<dbReference type="SUPFAM" id="SSF54768">
    <property type="entry name" value="dsRNA-binding domain-like"/>
    <property type="match status" value="1"/>
</dbReference>
<dbReference type="OrthoDB" id="9805026at2"/>
<keyword evidence="8 15" id="KW-0819">tRNA processing</keyword>
<protein>
    <recommendedName>
        <fullName evidence="15">Ribonuclease 3</fullName>
        <ecNumber evidence="15">3.1.26.3</ecNumber>
    </recommendedName>
    <alternativeName>
        <fullName evidence="15">Ribonuclease III</fullName>
        <shortName evidence="15">RNase III</shortName>
    </alternativeName>
</protein>
<reference evidence="20" key="1">
    <citation type="submission" date="2018-09" db="EMBL/GenBank/DDBJ databases">
        <authorList>
            <person name="Livingstone P.G."/>
            <person name="Whitworth D.E."/>
        </authorList>
    </citation>
    <scope>NUCLEOTIDE SEQUENCE [LARGE SCALE GENOMIC DNA]</scope>
    <source>
        <strain evidence="20">CA040B</strain>
    </source>
</reference>
<dbReference type="GO" id="GO:0046872">
    <property type="term" value="F:metal ion binding"/>
    <property type="evidence" value="ECO:0007669"/>
    <property type="project" value="UniProtKB-KW"/>
</dbReference>
<comment type="cofactor">
    <cofactor evidence="15">
        <name>Mg(2+)</name>
        <dbReference type="ChEBI" id="CHEBI:18420"/>
    </cofactor>
</comment>
<feature type="binding site" evidence="15">
    <location>
        <position position="125"/>
    </location>
    <ligand>
        <name>Mg(2+)</name>
        <dbReference type="ChEBI" id="CHEBI:18420"/>
    </ligand>
</feature>
<evidence type="ECO:0000259" key="18">
    <source>
        <dbReference type="PROSITE" id="PS50142"/>
    </source>
</evidence>
<evidence type="ECO:0000256" key="3">
    <source>
        <dbReference type="ARBA" id="ARBA00010183"/>
    </source>
</evidence>
<organism evidence="19 20">
    <name type="scientific">Corallococcus sicarius</name>
    <dbReference type="NCBI Taxonomy" id="2316726"/>
    <lineage>
        <taxon>Bacteria</taxon>
        <taxon>Pseudomonadati</taxon>
        <taxon>Myxococcota</taxon>
        <taxon>Myxococcia</taxon>
        <taxon>Myxococcales</taxon>
        <taxon>Cystobacterineae</taxon>
        <taxon>Myxococcaceae</taxon>
        <taxon>Corallococcus</taxon>
    </lineage>
</organism>
<dbReference type="EMBL" id="RAWG01000157">
    <property type="protein sequence ID" value="RKH39606.1"/>
    <property type="molecule type" value="Genomic_DNA"/>
</dbReference>
<comment type="caution">
    <text evidence="19">The sequence shown here is derived from an EMBL/GenBank/DDBJ whole genome shotgun (WGS) entry which is preliminary data.</text>
</comment>
<keyword evidence="15" id="KW-0699">rRNA-binding</keyword>
<evidence type="ECO:0000256" key="8">
    <source>
        <dbReference type="ARBA" id="ARBA00022694"/>
    </source>
</evidence>
<evidence type="ECO:0000256" key="15">
    <source>
        <dbReference type="HAMAP-Rule" id="MF_00104"/>
    </source>
</evidence>
<dbReference type="Pfam" id="PF14622">
    <property type="entry name" value="Ribonucleas_3_3"/>
    <property type="match status" value="1"/>
</dbReference>
<comment type="function">
    <text evidence="15">Digests double-stranded RNA. Involved in the processing of primary rRNA transcript to yield the immediate precursors to the large and small rRNAs (23S and 16S). Processes some mRNAs, and tRNAs when they are encoded in the rRNA operon. Processes pre-crRNA and tracrRNA of type II CRISPR loci if present in the organism.</text>
</comment>
<dbReference type="InterPro" id="IPR036389">
    <property type="entry name" value="RNase_III_sf"/>
</dbReference>
<keyword evidence="14 15" id="KW-0694">RNA-binding</keyword>